<dbReference type="Gene3D" id="3.20.20.140">
    <property type="entry name" value="Metal-dependent hydrolases"/>
    <property type="match status" value="1"/>
</dbReference>
<feature type="domain" description="Amidohydrolase 3" evidence="2">
    <location>
        <begin position="42"/>
        <end position="387"/>
    </location>
</feature>
<keyword evidence="4" id="KW-1185">Reference proteome</keyword>
<dbReference type="InterPro" id="IPR013108">
    <property type="entry name" value="Amidohydro_3"/>
</dbReference>
<gene>
    <name evidence="3" type="ORF">RFM42_25545</name>
</gene>
<accession>A0ABU5A9J2</accession>
<dbReference type="PANTHER" id="PTHR32027:SF9">
    <property type="entry name" value="BLL3847 PROTEIN"/>
    <property type="match status" value="1"/>
</dbReference>
<dbReference type="InterPro" id="IPR011059">
    <property type="entry name" value="Metal-dep_hydrolase_composite"/>
</dbReference>
<dbReference type="Proteomes" id="UP001285154">
    <property type="component" value="Unassembled WGS sequence"/>
</dbReference>
<comment type="caution">
    <text evidence="3">The sequence shown here is derived from an EMBL/GenBank/DDBJ whole genome shotgun (WGS) entry which is preliminary data.</text>
</comment>
<dbReference type="RefSeq" id="WP_320251853.1">
    <property type="nucleotide sequence ID" value="NZ_JAVIIQ010000012.1"/>
</dbReference>
<evidence type="ECO:0000256" key="1">
    <source>
        <dbReference type="SAM" id="MobiDB-lite"/>
    </source>
</evidence>
<evidence type="ECO:0000313" key="4">
    <source>
        <dbReference type="Proteomes" id="UP001285154"/>
    </source>
</evidence>
<organism evidence="3 4">
    <name type="scientific">Mesorhizobium vachelliae</name>
    <dbReference type="NCBI Taxonomy" id="3072309"/>
    <lineage>
        <taxon>Bacteria</taxon>
        <taxon>Pseudomonadati</taxon>
        <taxon>Pseudomonadota</taxon>
        <taxon>Alphaproteobacteria</taxon>
        <taxon>Hyphomicrobiales</taxon>
        <taxon>Phyllobacteriaceae</taxon>
        <taxon>Mesorhizobium</taxon>
    </lineage>
</organism>
<sequence>MNQTHFLNARLADGSLCDLTVAGGRFSAIAPAANAATPPAGAIDLAGQLVLPAFVEGHIHLDTSFYGDAWRPHIPCTNGFDVRERVAFQMRNLEQAAPMEERAINQLELCVGNGSLAMRSHVMVDAAVGLKHVETILGVREKYRDLIDIQLVAFPQSGILSSPGTAELLDEALKLGCDLIGGLDPASFDRDVKGHLDVVFGLAEKRGAGVDIHLHDRGTLGLFEIEEIVARTTASGMQGKVAISHAYALGDISADALAETAERIAAAGVAIMTNAPGDHPFPPVAALRKAGVTVFAGSDNIRDSWWPYGDGDMLNRANMIGYRSGFYEDWELEAAYDVVSHAGAKALGLEGYGIAVGARADFVALRAEHIPEAVVAVPKERTVYRAGREGEGPGQLSGEASLPRDSLCADAARFRAGWGLAMKKEYTKPTLARKGRLSAQTAQQAGSDSQAPE</sequence>
<dbReference type="InterPro" id="IPR052349">
    <property type="entry name" value="Metallo-hydrolase_Enzymes"/>
</dbReference>
<evidence type="ECO:0000313" key="3">
    <source>
        <dbReference type="EMBL" id="MDX8534379.1"/>
    </source>
</evidence>
<dbReference type="PANTHER" id="PTHR32027">
    <property type="entry name" value="CYTOSINE DEAMINASE"/>
    <property type="match status" value="1"/>
</dbReference>
<feature type="compositionally biased region" description="Polar residues" evidence="1">
    <location>
        <begin position="438"/>
        <end position="453"/>
    </location>
</feature>
<dbReference type="InterPro" id="IPR032466">
    <property type="entry name" value="Metal_Hydrolase"/>
</dbReference>
<evidence type="ECO:0000259" key="2">
    <source>
        <dbReference type="Pfam" id="PF07969"/>
    </source>
</evidence>
<dbReference type="NCBIfam" id="NF004636">
    <property type="entry name" value="PRK05985.1"/>
    <property type="match status" value="1"/>
</dbReference>
<name>A0ABU5A9J2_9HYPH</name>
<dbReference type="SUPFAM" id="SSF51556">
    <property type="entry name" value="Metallo-dependent hydrolases"/>
    <property type="match status" value="1"/>
</dbReference>
<dbReference type="EMBL" id="JAVIIQ010000012">
    <property type="protein sequence ID" value="MDX8534379.1"/>
    <property type="molecule type" value="Genomic_DNA"/>
</dbReference>
<dbReference type="CDD" id="cd01293">
    <property type="entry name" value="Bact_CD"/>
    <property type="match status" value="1"/>
</dbReference>
<dbReference type="Pfam" id="PF07969">
    <property type="entry name" value="Amidohydro_3"/>
    <property type="match status" value="1"/>
</dbReference>
<proteinExistence type="predicted"/>
<reference evidence="3 4" key="1">
    <citation type="submission" date="2023-08" db="EMBL/GenBank/DDBJ databases">
        <title>Implementing the SeqCode for naming new Mesorhizobium species isolated from Vachellia karroo root nodules.</title>
        <authorList>
            <person name="Van Lill M."/>
        </authorList>
    </citation>
    <scope>NUCLEOTIDE SEQUENCE [LARGE SCALE GENOMIC DNA]</scope>
    <source>
        <strain evidence="3 4">VK25D</strain>
    </source>
</reference>
<dbReference type="Gene3D" id="2.30.40.10">
    <property type="entry name" value="Urease, subunit C, domain 1"/>
    <property type="match status" value="1"/>
</dbReference>
<feature type="region of interest" description="Disordered" evidence="1">
    <location>
        <begin position="431"/>
        <end position="453"/>
    </location>
</feature>
<protein>
    <submittedName>
        <fullName evidence="3">Amidohydrolase family protein</fullName>
    </submittedName>
</protein>
<dbReference type="SUPFAM" id="SSF51338">
    <property type="entry name" value="Composite domain of metallo-dependent hydrolases"/>
    <property type="match status" value="1"/>
</dbReference>